<keyword evidence="4" id="KW-1185">Reference proteome</keyword>
<comment type="caution">
    <text evidence="3">The sequence shown here is derived from an EMBL/GenBank/DDBJ whole genome shotgun (WGS) entry which is preliminary data.</text>
</comment>
<protein>
    <recommendedName>
        <fullName evidence="2">Nucleotide-diphospho-sugar transferase domain-containing protein</fullName>
    </recommendedName>
</protein>
<dbReference type="PANTHER" id="PTHR46038">
    <property type="entry name" value="EXPRESSED PROTEIN-RELATED"/>
    <property type="match status" value="1"/>
</dbReference>
<sequence>MTFLPNLLIHRPHSSLRGLDFIHTPENPALFLDPKTKNHPRIYTKHTHTHPQMDHPKHSSLRSNLAFLALFLACVVYVCIWSSSSSLINPLFPFQKRGVDCASQTVSHQFNTTTAATTEFNVVEDELETVLGKASMDNKTVIIAVINKAYAVQDVKADTTMLDLFIESFWQGEGTMTLVDHLVLVAVDQTAYDRCMFLRLNCYRLETEGVDFGGEKLFMSEDFIKMMWRRTWLLLEVLKRGYSFVFTDTDVVWLRDPFKKLSKNETEDLQMSTDMFFGDPWNASQLINTGFYYVRSNSKTIALFDRWYTSKDNATGLKEQDVLLNLFRGGITGELGLRVRFLDTLYFSGFCQNSRDFGQVSTVHANCCRSIVAKVKDLKAVLRDWKRFKRFMSHKRSSGTSTTSFQWTGHFGCWNSWAKTLVKKEKDYQNKSVCDSKVCFKKCK</sequence>
<dbReference type="Pfam" id="PF03407">
    <property type="entry name" value="Nucleotid_trans"/>
    <property type="match status" value="1"/>
</dbReference>
<evidence type="ECO:0000256" key="1">
    <source>
        <dbReference type="SAM" id="Phobius"/>
    </source>
</evidence>
<keyword evidence="1" id="KW-0472">Membrane</keyword>
<feature type="transmembrane region" description="Helical" evidence="1">
    <location>
        <begin position="65"/>
        <end position="83"/>
    </location>
</feature>
<dbReference type="PANTHER" id="PTHR46038:SF12">
    <property type="entry name" value="OS03G0731800 PROTEIN"/>
    <property type="match status" value="1"/>
</dbReference>
<evidence type="ECO:0000313" key="3">
    <source>
        <dbReference type="EMBL" id="RXH93323.1"/>
    </source>
</evidence>
<proteinExistence type="predicted"/>
<dbReference type="InterPro" id="IPR005069">
    <property type="entry name" value="Nucl-diP-sugar_transferase"/>
</dbReference>
<evidence type="ECO:0000259" key="2">
    <source>
        <dbReference type="Pfam" id="PF03407"/>
    </source>
</evidence>
<organism evidence="3 4">
    <name type="scientific">Malus domestica</name>
    <name type="common">Apple</name>
    <name type="synonym">Pyrus malus</name>
    <dbReference type="NCBI Taxonomy" id="3750"/>
    <lineage>
        <taxon>Eukaryota</taxon>
        <taxon>Viridiplantae</taxon>
        <taxon>Streptophyta</taxon>
        <taxon>Embryophyta</taxon>
        <taxon>Tracheophyta</taxon>
        <taxon>Spermatophyta</taxon>
        <taxon>Magnoliopsida</taxon>
        <taxon>eudicotyledons</taxon>
        <taxon>Gunneridae</taxon>
        <taxon>Pentapetalae</taxon>
        <taxon>rosids</taxon>
        <taxon>fabids</taxon>
        <taxon>Rosales</taxon>
        <taxon>Rosaceae</taxon>
        <taxon>Amygdaloideae</taxon>
        <taxon>Maleae</taxon>
        <taxon>Malus</taxon>
    </lineage>
</organism>
<dbReference type="InterPro" id="IPR044821">
    <property type="entry name" value="At1g28695/At4g15970-like"/>
</dbReference>
<keyword evidence="1" id="KW-1133">Transmembrane helix</keyword>
<reference evidence="3 4" key="1">
    <citation type="submission" date="2018-10" db="EMBL/GenBank/DDBJ databases">
        <title>A high-quality apple genome assembly.</title>
        <authorList>
            <person name="Hu J."/>
        </authorList>
    </citation>
    <scope>NUCLEOTIDE SEQUENCE [LARGE SCALE GENOMIC DNA]</scope>
    <source>
        <strain evidence="4">cv. HFTH1</strain>
        <tissue evidence="3">Young leaf</tissue>
    </source>
</reference>
<dbReference type="Proteomes" id="UP000290289">
    <property type="component" value="Chromosome 7"/>
</dbReference>
<dbReference type="EMBL" id="RDQH01000333">
    <property type="protein sequence ID" value="RXH93323.1"/>
    <property type="molecule type" value="Genomic_DNA"/>
</dbReference>
<gene>
    <name evidence="3" type="ORF">DVH24_013899</name>
</gene>
<accession>A0A498JHT6</accession>
<feature type="domain" description="Nucleotide-diphospho-sugar transferase" evidence="2">
    <location>
        <begin position="178"/>
        <end position="378"/>
    </location>
</feature>
<dbReference type="AlphaFoldDB" id="A0A498JHT6"/>
<evidence type="ECO:0000313" key="4">
    <source>
        <dbReference type="Proteomes" id="UP000290289"/>
    </source>
</evidence>
<name>A0A498JHT6_MALDO</name>
<keyword evidence="1" id="KW-0812">Transmembrane</keyword>